<protein>
    <recommendedName>
        <fullName evidence="3">DUF4830 domain-containing protein</fullName>
    </recommendedName>
</protein>
<gene>
    <name evidence="1" type="ORF">CTER_1737</name>
</gene>
<name>S0FKL0_RUMCE</name>
<dbReference type="eggNOG" id="ENOG5033U37">
    <property type="taxonomic scope" value="Bacteria"/>
</dbReference>
<comment type="caution">
    <text evidence="1">The sequence shown here is derived from an EMBL/GenBank/DDBJ whole genome shotgun (WGS) entry which is preliminary data.</text>
</comment>
<dbReference type="PATRIC" id="fig|1195236.3.peg.2062"/>
<dbReference type="AlphaFoldDB" id="S0FKL0"/>
<proteinExistence type="predicted"/>
<dbReference type="STRING" id="1195236.CTER_1737"/>
<accession>S0FKL0</accession>
<dbReference type="Proteomes" id="UP000014155">
    <property type="component" value="Unassembled WGS sequence"/>
</dbReference>
<evidence type="ECO:0008006" key="3">
    <source>
        <dbReference type="Google" id="ProtNLM"/>
    </source>
</evidence>
<keyword evidence="2" id="KW-1185">Reference proteome</keyword>
<reference evidence="1 2" key="1">
    <citation type="journal article" date="2013" name="Genome Announc.">
        <title>Draft Genome Sequence of the Cellulolytic, Mesophilic, Anaerobic Bacterium Clostridium termitidis Strain CT1112 (DSM 5398).</title>
        <authorList>
            <person name="Lal S."/>
            <person name="Ramachandran U."/>
            <person name="Zhang X."/>
            <person name="Munir R."/>
            <person name="Sparling R."/>
            <person name="Levin D.B."/>
        </authorList>
    </citation>
    <scope>NUCLEOTIDE SEQUENCE [LARGE SCALE GENOMIC DNA]</scope>
    <source>
        <strain evidence="1 2">CT1112</strain>
    </source>
</reference>
<dbReference type="EMBL" id="AORV01000028">
    <property type="protein sequence ID" value="EMS72382.1"/>
    <property type="molecule type" value="Genomic_DNA"/>
</dbReference>
<dbReference type="RefSeq" id="WP_004625377.1">
    <property type="nucleotide sequence ID" value="NZ_AORV01000028.1"/>
</dbReference>
<evidence type="ECO:0000313" key="1">
    <source>
        <dbReference type="EMBL" id="EMS72382.1"/>
    </source>
</evidence>
<evidence type="ECO:0000313" key="2">
    <source>
        <dbReference type="Proteomes" id="UP000014155"/>
    </source>
</evidence>
<sequence>MKAFLFGLAAFIFSLFVWLFCHDYNLNHMYYMQLRTTTEEASVAAAMFIDPWEESEGRIVFNQAEGHKAIEAIIKSMLKTNDSLIPVAESYWRDQISYNVYFYDDSNTTYPYYFTDPDTGYKFTVNRPSVLVTINAGKARYTIKGVIDETQNVRSAAHEIVGY</sequence>
<organism evidence="1 2">
    <name type="scientific">Ruminiclostridium cellobioparum subsp. termitidis CT1112</name>
    <dbReference type="NCBI Taxonomy" id="1195236"/>
    <lineage>
        <taxon>Bacteria</taxon>
        <taxon>Bacillati</taxon>
        <taxon>Bacillota</taxon>
        <taxon>Clostridia</taxon>
        <taxon>Eubacteriales</taxon>
        <taxon>Oscillospiraceae</taxon>
        <taxon>Ruminiclostridium</taxon>
    </lineage>
</organism>